<organism evidence="2 3">
    <name type="scientific">Hamiltosporidium tvaerminnensis</name>
    <dbReference type="NCBI Taxonomy" id="1176355"/>
    <lineage>
        <taxon>Eukaryota</taxon>
        <taxon>Fungi</taxon>
        <taxon>Fungi incertae sedis</taxon>
        <taxon>Microsporidia</taxon>
        <taxon>Dubosqiidae</taxon>
        <taxon>Hamiltosporidium</taxon>
    </lineage>
</organism>
<reference evidence="2 3" key="1">
    <citation type="submission" date="2017-12" db="EMBL/GenBank/DDBJ databases">
        <authorList>
            <person name="Pombert J.-F."/>
            <person name="Haag K.L."/>
            <person name="Ebert D."/>
        </authorList>
    </citation>
    <scope>NUCLEOTIDE SEQUENCE [LARGE SCALE GENOMIC DNA]</scope>
    <source>
        <strain evidence="2">IL-G-3</strain>
    </source>
</reference>
<proteinExistence type="predicted"/>
<accession>A0A4Q9LRB0</accession>
<keyword evidence="1" id="KW-0732">Signal</keyword>
<dbReference type="EMBL" id="PITK01001645">
    <property type="protein sequence ID" value="TBU10616.1"/>
    <property type="molecule type" value="Genomic_DNA"/>
</dbReference>
<name>A0A4Q9LRB0_9MICR</name>
<dbReference type="AlphaFoldDB" id="A0A4Q9LRB0"/>
<sequence>MRGTLFVVGLISLMIERTTCISYINVGCNTMHILCSVVCSGRSQKKNMLGAKNDNFKDSINDTKIRDCKEKNPYHSPMQRQGKRFCLITTNSMEDSFDFHYIMEPGFRFMKESIFDTIDFLTTEEYIKDINERNKEYLKNKKLDNKFVGKIISNFGSVVKKKMIDFLKNRFSQPINSDKINADFFDDAYLVFKEEIKRFIVEFKRDNEIDLKEAACRDNAKEKIISNILEVMKSKFFLYDCVEKLVYKFYQSLYLKFQKEIYFRFFGKTKEECIEIEKEKNKIYKRLQIMKEKLQFDTELDNIFVPFSIREKHLNFTSFFSLLCEFCAEVRINFKKAKKNKRIFFVTILTDEFQLFKPEFLFAQNSLYFYNFYFDNIKDLFQKYGGENVNFHIIHMSFIDLKDFLFEFLVNYSDDFIYSQNRLSFTEIIHKERESISDFTKSLIQQMSPCCRLWFSFLLEIYRLYLRTEYFKCELTIFAFEISLVSFQEIYNDFLEKLETNKKMFLIGQEEMEACRDFFLKCVLFRIKHLTEKFDKRSILSIDFEIIKE</sequence>
<comment type="caution">
    <text evidence="2">The sequence shown here is derived from an EMBL/GenBank/DDBJ whole genome shotgun (WGS) entry which is preliminary data.</text>
</comment>
<evidence type="ECO:0000256" key="1">
    <source>
        <dbReference type="SAM" id="SignalP"/>
    </source>
</evidence>
<evidence type="ECO:0000313" key="2">
    <source>
        <dbReference type="EMBL" id="TBU10616.1"/>
    </source>
</evidence>
<protein>
    <submittedName>
        <fullName evidence="2">Uncharacterized protein</fullName>
    </submittedName>
</protein>
<feature type="signal peptide" evidence="1">
    <location>
        <begin position="1"/>
        <end position="20"/>
    </location>
</feature>
<gene>
    <name evidence="2" type="ORF">CWI38_1645p0010</name>
</gene>
<feature type="chain" id="PRO_5020530251" evidence="1">
    <location>
        <begin position="21"/>
        <end position="549"/>
    </location>
</feature>
<evidence type="ECO:0000313" key="3">
    <source>
        <dbReference type="Proteomes" id="UP000292282"/>
    </source>
</evidence>
<dbReference type="VEuPathDB" id="MicrosporidiaDB:CWI38_1645p0010"/>
<dbReference type="Proteomes" id="UP000292282">
    <property type="component" value="Unassembled WGS sequence"/>
</dbReference>
<keyword evidence="3" id="KW-1185">Reference proteome</keyword>